<protein>
    <submittedName>
        <fullName evidence="1">Uncharacterized protein</fullName>
    </submittedName>
</protein>
<dbReference type="EMBL" id="WKPR01000004">
    <property type="protein sequence ID" value="MSB19035.1"/>
    <property type="molecule type" value="Genomic_DNA"/>
</dbReference>
<name>A0A6I2QYI5_FLAPL</name>
<dbReference type="AlphaFoldDB" id="A0A6I2QYI5"/>
<dbReference type="Proteomes" id="UP000434475">
    <property type="component" value="Unassembled WGS sequence"/>
</dbReference>
<gene>
    <name evidence="1" type="ORF">GKE97_05825</name>
</gene>
<reference evidence="1 2" key="1">
    <citation type="journal article" date="2019" name="Nat. Med.">
        <title>A library of human gut bacterial isolates paired with longitudinal multiomics data enables mechanistic microbiome research.</title>
        <authorList>
            <person name="Poyet M."/>
            <person name="Groussin M."/>
            <person name="Gibbons S.M."/>
            <person name="Avila-Pacheco J."/>
            <person name="Jiang X."/>
            <person name="Kearney S.M."/>
            <person name="Perrotta A.R."/>
            <person name="Berdy B."/>
            <person name="Zhao S."/>
            <person name="Lieberman T.D."/>
            <person name="Swanson P.K."/>
            <person name="Smith M."/>
            <person name="Roesemann S."/>
            <person name="Alexander J.E."/>
            <person name="Rich S.A."/>
            <person name="Livny J."/>
            <person name="Vlamakis H."/>
            <person name="Clish C."/>
            <person name="Bullock K."/>
            <person name="Deik A."/>
            <person name="Scott J."/>
            <person name="Pierce K.A."/>
            <person name="Xavier R.J."/>
            <person name="Alm E.J."/>
        </authorList>
    </citation>
    <scope>NUCLEOTIDE SEQUENCE [LARGE SCALE GENOMIC DNA]</scope>
    <source>
        <strain evidence="1 2">BIOML-A2</strain>
    </source>
</reference>
<evidence type="ECO:0000313" key="2">
    <source>
        <dbReference type="Proteomes" id="UP000434475"/>
    </source>
</evidence>
<organism evidence="1 2">
    <name type="scientific">Flavonifractor plautii</name>
    <name type="common">Fusobacterium plautii</name>
    <dbReference type="NCBI Taxonomy" id="292800"/>
    <lineage>
        <taxon>Bacteria</taxon>
        <taxon>Bacillati</taxon>
        <taxon>Bacillota</taxon>
        <taxon>Clostridia</taxon>
        <taxon>Eubacteriales</taxon>
        <taxon>Oscillospiraceae</taxon>
        <taxon>Flavonifractor</taxon>
    </lineage>
</organism>
<sequence length="189" mass="22102">MNKKKQPGTILTPTLLKAISEAAAQKGVEAYKKEVESQKAAAKDRRYHDTRLLLERYKGLEEHSKEAVQSAAQVEDDLDLEELVDMMKGYDERYEATVPSVMKSAAYTRTLVHHVRRMLDFYKRCCEVSQKPEDTRRYRVIYFSYLAELEEQLTFQQIAEQEMVDISTIYKDHKLALRQLSALFFGYFE</sequence>
<comment type="caution">
    <text evidence="1">The sequence shown here is derived from an EMBL/GenBank/DDBJ whole genome shotgun (WGS) entry which is preliminary data.</text>
</comment>
<accession>A0A6I2QYI5</accession>
<evidence type="ECO:0000313" key="1">
    <source>
        <dbReference type="EMBL" id="MSB19035.1"/>
    </source>
</evidence>
<dbReference type="RefSeq" id="WP_172697397.1">
    <property type="nucleotide sequence ID" value="NZ_WKPR01000004.1"/>
</dbReference>
<proteinExistence type="predicted"/>